<keyword evidence="4" id="KW-1185">Reference proteome</keyword>
<evidence type="ECO:0000313" key="4">
    <source>
        <dbReference type="Proteomes" id="UP000610558"/>
    </source>
</evidence>
<dbReference type="Pfam" id="PF00561">
    <property type="entry name" value="Abhydrolase_1"/>
    <property type="match status" value="1"/>
</dbReference>
<dbReference type="Proteomes" id="UP000610558">
    <property type="component" value="Unassembled WGS sequence"/>
</dbReference>
<sequence length="262" mass="29125">MPHITTLSGVKIFYESHGSGEPVVLLHGLGGSSRDWAPQTGHLSKNYRVISIDMRGHGQSDSPDSDYDMEIIAQETHEVLSALSITSAHIIGISMGGMLAFEVAIQNPELAKSLVIVNSGPTMQIKSFRFWLKKQTRRALALIAPKSLMSKVIANNLFPEPNMEDQRQYFINQVALMNPKTYRKALSAALSFNQEDASTTLLMPILFITGEFDYTTPEEKRPFVDKIPHATMEIIANARHALPIERPDIFNKTVDNFLSSIA</sequence>
<organism evidence="3 4">
    <name type="scientific">Spongiibacter pelagi</name>
    <dbReference type="NCBI Taxonomy" id="2760804"/>
    <lineage>
        <taxon>Bacteria</taxon>
        <taxon>Pseudomonadati</taxon>
        <taxon>Pseudomonadota</taxon>
        <taxon>Gammaproteobacteria</taxon>
        <taxon>Cellvibrionales</taxon>
        <taxon>Spongiibacteraceae</taxon>
        <taxon>Spongiibacter</taxon>
    </lineage>
</organism>
<proteinExistence type="predicted"/>
<reference evidence="3" key="1">
    <citation type="submission" date="2020-09" db="EMBL/GenBank/DDBJ databases">
        <authorList>
            <person name="Yoon J.-W."/>
        </authorList>
    </citation>
    <scope>NUCLEOTIDE SEQUENCE</scope>
    <source>
        <strain evidence="3">KMU-158</strain>
    </source>
</reference>
<accession>A0A927GY98</accession>
<dbReference type="GO" id="GO:0016787">
    <property type="term" value="F:hydrolase activity"/>
    <property type="evidence" value="ECO:0007669"/>
    <property type="project" value="UniProtKB-KW"/>
</dbReference>
<dbReference type="InterPro" id="IPR000073">
    <property type="entry name" value="AB_hydrolase_1"/>
</dbReference>
<evidence type="ECO:0000259" key="2">
    <source>
        <dbReference type="Pfam" id="PF00561"/>
    </source>
</evidence>
<gene>
    <name evidence="3" type="ORF">IB286_14580</name>
</gene>
<dbReference type="AlphaFoldDB" id="A0A927GY98"/>
<dbReference type="EMBL" id="JACXLD010000016">
    <property type="protein sequence ID" value="MBD2860224.1"/>
    <property type="molecule type" value="Genomic_DNA"/>
</dbReference>
<protein>
    <submittedName>
        <fullName evidence="3">Alpha/beta hydrolase</fullName>
    </submittedName>
</protein>
<dbReference type="GO" id="GO:0016020">
    <property type="term" value="C:membrane"/>
    <property type="evidence" value="ECO:0007669"/>
    <property type="project" value="TreeGrafter"/>
</dbReference>
<dbReference type="PANTHER" id="PTHR43798:SF31">
    <property type="entry name" value="AB HYDROLASE SUPERFAMILY PROTEIN YCLE"/>
    <property type="match status" value="1"/>
</dbReference>
<evidence type="ECO:0000256" key="1">
    <source>
        <dbReference type="ARBA" id="ARBA00022801"/>
    </source>
</evidence>
<dbReference type="Gene3D" id="3.40.50.1820">
    <property type="entry name" value="alpha/beta hydrolase"/>
    <property type="match status" value="1"/>
</dbReference>
<dbReference type="PRINTS" id="PR00111">
    <property type="entry name" value="ABHYDROLASE"/>
</dbReference>
<dbReference type="RefSeq" id="WP_190766817.1">
    <property type="nucleotide sequence ID" value="NZ_JACXLD010000016.1"/>
</dbReference>
<dbReference type="InterPro" id="IPR050266">
    <property type="entry name" value="AB_hydrolase_sf"/>
</dbReference>
<keyword evidence="1 3" id="KW-0378">Hydrolase</keyword>
<comment type="caution">
    <text evidence="3">The sequence shown here is derived from an EMBL/GenBank/DDBJ whole genome shotgun (WGS) entry which is preliminary data.</text>
</comment>
<name>A0A927GY98_9GAMM</name>
<dbReference type="SUPFAM" id="SSF53474">
    <property type="entry name" value="alpha/beta-Hydrolases"/>
    <property type="match status" value="1"/>
</dbReference>
<dbReference type="PANTHER" id="PTHR43798">
    <property type="entry name" value="MONOACYLGLYCEROL LIPASE"/>
    <property type="match status" value="1"/>
</dbReference>
<feature type="domain" description="AB hydrolase-1" evidence="2">
    <location>
        <begin position="22"/>
        <end position="247"/>
    </location>
</feature>
<dbReference type="InterPro" id="IPR029058">
    <property type="entry name" value="AB_hydrolase_fold"/>
</dbReference>
<evidence type="ECO:0000313" key="3">
    <source>
        <dbReference type="EMBL" id="MBD2860224.1"/>
    </source>
</evidence>